<dbReference type="InterPro" id="IPR005496">
    <property type="entry name" value="Integral_membrane_TerC"/>
</dbReference>
<comment type="caution">
    <text evidence="7">The sequence shown here is derived from an EMBL/GenBank/DDBJ whole genome shotgun (WGS) entry which is preliminary data.</text>
</comment>
<evidence type="ECO:0000256" key="4">
    <source>
        <dbReference type="ARBA" id="ARBA00022989"/>
    </source>
</evidence>
<organism evidence="7 8">
    <name type="scientific">Devosia soli</name>
    <dbReference type="NCBI Taxonomy" id="361041"/>
    <lineage>
        <taxon>Bacteria</taxon>
        <taxon>Pseudomonadati</taxon>
        <taxon>Pseudomonadota</taxon>
        <taxon>Alphaproteobacteria</taxon>
        <taxon>Hyphomicrobiales</taxon>
        <taxon>Devosiaceae</taxon>
        <taxon>Devosia</taxon>
    </lineage>
</organism>
<feature type="transmembrane region" description="Helical" evidence="6">
    <location>
        <begin position="69"/>
        <end position="87"/>
    </location>
</feature>
<accession>A0A0F5LC09</accession>
<dbReference type="STRING" id="361041.VW35_05520"/>
<feature type="transmembrane region" description="Helical" evidence="6">
    <location>
        <begin position="45"/>
        <end position="63"/>
    </location>
</feature>
<evidence type="ECO:0000256" key="5">
    <source>
        <dbReference type="ARBA" id="ARBA00023136"/>
    </source>
</evidence>
<evidence type="ECO:0000256" key="1">
    <source>
        <dbReference type="ARBA" id="ARBA00004141"/>
    </source>
</evidence>
<dbReference type="RefSeq" id="WP_046141997.1">
    <property type="nucleotide sequence ID" value="NZ_LAJG01000014.1"/>
</dbReference>
<sequence length="231" mass="24353">MFGLDPSFFSSLLQVIMIDLVLAGDNAVVIGLAAAGLPADLRRKAILVGIAAATVLRIIFALITSQLLALGGGLLIAGGILLLWVCWKMYRELSVSHEEEGEATEALSGNDLNADGTVAGKAPRKTLRQAVTQIIIADVSMSLDNVLAVAGAAQHHTEALIFGLALSVVMMGVAATFIARLLHRFRWIAWIGLLIILFVAVRMVLEGAGAFVTIPEIPLLYTPHATAAAAH</sequence>
<dbReference type="EMBL" id="LAJG01000014">
    <property type="protein sequence ID" value="KKB79931.1"/>
    <property type="molecule type" value="Genomic_DNA"/>
</dbReference>
<proteinExistence type="inferred from homology"/>
<evidence type="ECO:0000256" key="2">
    <source>
        <dbReference type="ARBA" id="ARBA00007511"/>
    </source>
</evidence>
<name>A0A0F5LC09_9HYPH</name>
<comment type="subcellular location">
    <subcellularLocation>
        <location evidence="1">Membrane</location>
        <topology evidence="1">Multi-pass membrane protein</topology>
    </subcellularLocation>
</comment>
<evidence type="ECO:0000313" key="8">
    <source>
        <dbReference type="Proteomes" id="UP000033514"/>
    </source>
</evidence>
<keyword evidence="4 6" id="KW-1133">Transmembrane helix</keyword>
<protein>
    <submittedName>
        <fullName evidence="7">Membrane protein</fullName>
    </submittedName>
</protein>
<dbReference type="PANTHER" id="PTHR30238:SF4">
    <property type="entry name" value="SLL1022 PROTEIN"/>
    <property type="match status" value="1"/>
</dbReference>
<gene>
    <name evidence="7" type="ORF">VW35_05520</name>
</gene>
<dbReference type="NCBIfam" id="TIGR03717">
    <property type="entry name" value="R_switched_YjbE"/>
    <property type="match status" value="1"/>
</dbReference>
<keyword evidence="5 6" id="KW-0472">Membrane</keyword>
<feature type="transmembrane region" description="Helical" evidence="6">
    <location>
        <begin position="187"/>
        <end position="205"/>
    </location>
</feature>
<dbReference type="GO" id="GO:0016020">
    <property type="term" value="C:membrane"/>
    <property type="evidence" value="ECO:0007669"/>
    <property type="project" value="UniProtKB-SubCell"/>
</dbReference>
<feature type="transmembrane region" description="Helical" evidence="6">
    <location>
        <begin position="12"/>
        <end position="33"/>
    </location>
</feature>
<evidence type="ECO:0000313" key="7">
    <source>
        <dbReference type="EMBL" id="KKB79931.1"/>
    </source>
</evidence>
<dbReference type="AlphaFoldDB" id="A0A0F5LC09"/>
<keyword evidence="8" id="KW-1185">Reference proteome</keyword>
<comment type="similarity">
    <text evidence="2">Belongs to the TerC family.</text>
</comment>
<dbReference type="PANTHER" id="PTHR30238">
    <property type="entry name" value="MEMBRANE BOUND PREDICTED REDOX MODULATOR"/>
    <property type="match status" value="1"/>
</dbReference>
<feature type="transmembrane region" description="Helical" evidence="6">
    <location>
        <begin position="159"/>
        <end position="180"/>
    </location>
</feature>
<keyword evidence="3 6" id="KW-0812">Transmembrane</keyword>
<dbReference type="Pfam" id="PF03741">
    <property type="entry name" value="TerC"/>
    <property type="match status" value="1"/>
</dbReference>
<dbReference type="Proteomes" id="UP000033514">
    <property type="component" value="Unassembled WGS sequence"/>
</dbReference>
<dbReference type="OrthoDB" id="9807970at2"/>
<reference evidence="7 8" key="1">
    <citation type="submission" date="2015-03" db="EMBL/GenBank/DDBJ databases">
        <authorList>
            <person name="Hassan Y.I."/>
            <person name="Lepp D."/>
            <person name="Zhou T."/>
        </authorList>
    </citation>
    <scope>NUCLEOTIDE SEQUENCE [LARGE SCALE GENOMIC DNA]</scope>
    <source>
        <strain evidence="7 8">GH2-10</strain>
    </source>
</reference>
<dbReference type="PATRIC" id="fig|361041.3.peg.418"/>
<evidence type="ECO:0000256" key="3">
    <source>
        <dbReference type="ARBA" id="ARBA00022692"/>
    </source>
</evidence>
<dbReference type="InterPro" id="IPR022301">
    <property type="entry name" value="Integral_membrane_YjbE"/>
</dbReference>
<evidence type="ECO:0000256" key="6">
    <source>
        <dbReference type="SAM" id="Phobius"/>
    </source>
</evidence>